<dbReference type="PANTHER" id="PTHR37313">
    <property type="entry name" value="UPF0749 PROTEIN RV1825"/>
    <property type="match status" value="1"/>
</dbReference>
<accession>A0ABT9D9Z8</accession>
<dbReference type="PANTHER" id="PTHR37313:SF2">
    <property type="entry name" value="UPF0749 PROTEIN YLXX"/>
    <property type="match status" value="1"/>
</dbReference>
<evidence type="ECO:0000313" key="5">
    <source>
        <dbReference type="Proteomes" id="UP001232536"/>
    </source>
</evidence>
<dbReference type="EMBL" id="JAUQYP010000001">
    <property type="protein sequence ID" value="MDO8107734.1"/>
    <property type="molecule type" value="Genomic_DNA"/>
</dbReference>
<feature type="region of interest" description="Disordered" evidence="3">
    <location>
        <begin position="237"/>
        <end position="258"/>
    </location>
</feature>
<evidence type="ECO:0000256" key="2">
    <source>
        <dbReference type="SAM" id="Coils"/>
    </source>
</evidence>
<protein>
    <submittedName>
        <fullName evidence="4">DUF881 domain-containing protein</fullName>
    </submittedName>
</protein>
<keyword evidence="5" id="KW-1185">Reference proteome</keyword>
<evidence type="ECO:0000313" key="4">
    <source>
        <dbReference type="EMBL" id="MDO8107734.1"/>
    </source>
</evidence>
<comment type="similarity">
    <text evidence="1">Belongs to the UPF0749 family.</text>
</comment>
<dbReference type="InterPro" id="IPR010273">
    <property type="entry name" value="DUF881"/>
</dbReference>
<proteinExistence type="inferred from homology"/>
<feature type="coiled-coil region" evidence="2">
    <location>
        <begin position="63"/>
        <end position="90"/>
    </location>
</feature>
<dbReference type="Pfam" id="PF05949">
    <property type="entry name" value="DUF881"/>
    <property type="match status" value="1"/>
</dbReference>
<evidence type="ECO:0000256" key="3">
    <source>
        <dbReference type="SAM" id="MobiDB-lite"/>
    </source>
</evidence>
<dbReference type="RefSeq" id="WP_304601344.1">
    <property type="nucleotide sequence ID" value="NZ_JAUQYP010000001.1"/>
</dbReference>
<organism evidence="4 5">
    <name type="scientific">Actinotalea lenta</name>
    <dbReference type="NCBI Taxonomy" id="3064654"/>
    <lineage>
        <taxon>Bacteria</taxon>
        <taxon>Bacillati</taxon>
        <taxon>Actinomycetota</taxon>
        <taxon>Actinomycetes</taxon>
        <taxon>Micrococcales</taxon>
        <taxon>Cellulomonadaceae</taxon>
        <taxon>Actinotalea</taxon>
    </lineage>
</organism>
<name>A0ABT9D9Z8_9CELL</name>
<comment type="caution">
    <text evidence="4">The sequence shown here is derived from an EMBL/GenBank/DDBJ whole genome shotgun (WGS) entry which is preliminary data.</text>
</comment>
<gene>
    <name evidence="4" type="ORF">Q6348_11055</name>
</gene>
<sequence>MDVRDAPEPPRPRAGAWRRLARALAPRPTRGQLIAGVLCAILGFGLVAQVRETHADDLSSLSQDELVRLLDEVTKRTDSLEQQAVALRSQRADLVTGADSERAALEAAAKRATVQGILAGRLPAQGPGVRLVLTEPGPHLSATLLVDVLEELRNAGAEAIQIDRSRITASSYILDTADGVEIDGVALRAPYVWLVIGDPNTLVPALEMPGGALASVRGDGGGTNLETMKHVVVDAVREPPSDHYATPAPSPPADSSGD</sequence>
<reference evidence="4 5" key="1">
    <citation type="submission" date="2023-07" db="EMBL/GenBank/DDBJ databases">
        <title>Description of novel actinomycetes strains, isolated from tidal flat sediment.</title>
        <authorList>
            <person name="Lu C."/>
        </authorList>
    </citation>
    <scope>NUCLEOTIDE SEQUENCE [LARGE SCALE GENOMIC DNA]</scope>
    <source>
        <strain evidence="4 5">SYSU T00b441</strain>
    </source>
</reference>
<keyword evidence="2" id="KW-0175">Coiled coil</keyword>
<dbReference type="Gene3D" id="3.30.70.1880">
    <property type="entry name" value="Protein of unknown function DUF881"/>
    <property type="match status" value="1"/>
</dbReference>
<dbReference type="Proteomes" id="UP001232536">
    <property type="component" value="Unassembled WGS sequence"/>
</dbReference>
<evidence type="ECO:0000256" key="1">
    <source>
        <dbReference type="ARBA" id="ARBA00009108"/>
    </source>
</evidence>